<comment type="caution">
    <text evidence="1">The sequence shown here is derived from an EMBL/GenBank/DDBJ whole genome shotgun (WGS) entry which is preliminary data.</text>
</comment>
<proteinExistence type="predicted"/>
<dbReference type="AlphaFoldDB" id="A0A1J4N1X1"/>
<reference evidence="1" key="1">
    <citation type="submission" date="2016-10" db="EMBL/GenBank/DDBJ databases">
        <title>Draft Genome Sequence of Nocardioides luteus Strain BAFB, an Alkane-Degrading Bacterium Isolated from JP-7 Polluted Soil.</title>
        <authorList>
            <person name="Brown L."/>
            <person name="Ruiz O.N."/>
            <person name="Gunasekera T."/>
        </authorList>
    </citation>
    <scope>NUCLEOTIDE SEQUENCE [LARGE SCALE GENOMIC DNA]</scope>
    <source>
        <strain evidence="1">BAFB</strain>
    </source>
</reference>
<dbReference type="Proteomes" id="UP000033772">
    <property type="component" value="Unassembled WGS sequence"/>
</dbReference>
<sequence length="388" mass="42708">MTDAAPSEASMTGEDPRFAYFSLIGDRFDAPGMPAESAREIGYFREAIVTMARQIYLDLNPDRSRVPAGFDQAFDLRLTTVEEGSARPQLALHRPRTRRINDPEWHEWTGIYAAARDAVTSTLGLVGATGTVPPGLSTNTRRALKRIGTSLEPTEQIDLGHPTDAKRRATLTESTRQVLADIEDVLPTPVEHTLMGVITEYDGASLSFTLRTEQGLSTCVLERFNSQLAKRARDVLALDGVTAPDVSVVGETLDRERKSVHLFNVTAIEIVRSFEEKVLVKRVERLTELEDGWWGPNSEPPAPAVLDRIQLVIEPLASAGIPIDFIPSPDGAVVIEWIRGEVEFSANLQPDGAMILISDNTKTDELHEAEVDFEPATLVDFLNQGELP</sequence>
<dbReference type="RefSeq" id="WP_045550276.1">
    <property type="nucleotide sequence ID" value="NZ_JZDQ02000024.1"/>
</dbReference>
<evidence type="ECO:0000313" key="2">
    <source>
        <dbReference type="Proteomes" id="UP000033772"/>
    </source>
</evidence>
<evidence type="ECO:0000313" key="1">
    <source>
        <dbReference type="EMBL" id="OIJ25530.1"/>
    </source>
</evidence>
<accession>A0A1J4N1X1</accession>
<name>A0A1J4N1X1_9ACTN</name>
<dbReference type="OrthoDB" id="8456019at2"/>
<dbReference type="STRING" id="1844.UG56_017175"/>
<gene>
    <name evidence="1" type="ORF">UG56_017175</name>
</gene>
<protein>
    <submittedName>
        <fullName evidence="1">Uncharacterized protein</fullName>
    </submittedName>
</protein>
<organism evidence="1 2">
    <name type="scientific">Nocardioides luteus</name>
    <dbReference type="NCBI Taxonomy" id="1844"/>
    <lineage>
        <taxon>Bacteria</taxon>
        <taxon>Bacillati</taxon>
        <taxon>Actinomycetota</taxon>
        <taxon>Actinomycetes</taxon>
        <taxon>Propionibacteriales</taxon>
        <taxon>Nocardioidaceae</taxon>
        <taxon>Nocardioides</taxon>
    </lineage>
</organism>
<keyword evidence="2" id="KW-1185">Reference proteome</keyword>
<dbReference type="EMBL" id="JZDQ02000024">
    <property type="protein sequence ID" value="OIJ25530.1"/>
    <property type="molecule type" value="Genomic_DNA"/>
</dbReference>